<feature type="region of interest" description="Disordered" evidence="1">
    <location>
        <begin position="44"/>
        <end position="77"/>
    </location>
</feature>
<organism evidence="2 3">
    <name type="scientific">Trapa natans</name>
    <name type="common">Water chestnut</name>
    <dbReference type="NCBI Taxonomy" id="22666"/>
    <lineage>
        <taxon>Eukaryota</taxon>
        <taxon>Viridiplantae</taxon>
        <taxon>Streptophyta</taxon>
        <taxon>Embryophyta</taxon>
        <taxon>Tracheophyta</taxon>
        <taxon>Spermatophyta</taxon>
        <taxon>Magnoliopsida</taxon>
        <taxon>eudicotyledons</taxon>
        <taxon>Gunneridae</taxon>
        <taxon>Pentapetalae</taxon>
        <taxon>rosids</taxon>
        <taxon>malvids</taxon>
        <taxon>Myrtales</taxon>
        <taxon>Lythraceae</taxon>
        <taxon>Trapa</taxon>
    </lineage>
</organism>
<comment type="caution">
    <text evidence="2">The sequence shown here is derived from an EMBL/GenBank/DDBJ whole genome shotgun (WGS) entry which is preliminary data.</text>
</comment>
<feature type="region of interest" description="Disordered" evidence="1">
    <location>
        <begin position="1"/>
        <end position="22"/>
    </location>
</feature>
<proteinExistence type="predicted"/>
<accession>A0AAN7LHM7</accession>
<protein>
    <submittedName>
        <fullName evidence="2">Uncharacterized protein</fullName>
    </submittedName>
</protein>
<dbReference type="EMBL" id="JAXQNO010000015">
    <property type="protein sequence ID" value="KAK4783203.1"/>
    <property type="molecule type" value="Genomic_DNA"/>
</dbReference>
<dbReference type="AlphaFoldDB" id="A0AAN7LHM7"/>
<feature type="compositionally biased region" description="Low complexity" evidence="1">
    <location>
        <begin position="56"/>
        <end position="77"/>
    </location>
</feature>
<evidence type="ECO:0000313" key="2">
    <source>
        <dbReference type="EMBL" id="KAK4783203.1"/>
    </source>
</evidence>
<dbReference type="Proteomes" id="UP001346149">
    <property type="component" value="Unassembled WGS sequence"/>
</dbReference>
<evidence type="ECO:0000256" key="1">
    <source>
        <dbReference type="SAM" id="MobiDB-lite"/>
    </source>
</evidence>
<reference evidence="2 3" key="1">
    <citation type="journal article" date="2023" name="Hortic Res">
        <title>Pangenome of water caltrop reveals structural variations and asymmetric subgenome divergence after allopolyploidization.</title>
        <authorList>
            <person name="Zhang X."/>
            <person name="Chen Y."/>
            <person name="Wang L."/>
            <person name="Yuan Y."/>
            <person name="Fang M."/>
            <person name="Shi L."/>
            <person name="Lu R."/>
            <person name="Comes H.P."/>
            <person name="Ma Y."/>
            <person name="Chen Y."/>
            <person name="Huang G."/>
            <person name="Zhou Y."/>
            <person name="Zheng Z."/>
            <person name="Qiu Y."/>
        </authorList>
    </citation>
    <scope>NUCLEOTIDE SEQUENCE [LARGE SCALE GENOMIC DNA]</scope>
    <source>
        <strain evidence="2">F231</strain>
    </source>
</reference>
<sequence length="144" mass="15322">MEPGSTPLTDSGSPSPPITATSSFLLDQHGLNFGRKVYFEDHAAVPAAPPSPPANPAAVSTPSSSKKGKAAASSSGAGQWLVQEGILEIYEYPHFAEDVQAQSLCFAGQHILISLFRAFFQWNAGIIFFMESENPVRQTAAVDI</sequence>
<name>A0AAN7LHM7_TRANT</name>
<keyword evidence="3" id="KW-1185">Reference proteome</keyword>
<evidence type="ECO:0000313" key="3">
    <source>
        <dbReference type="Proteomes" id="UP001346149"/>
    </source>
</evidence>
<gene>
    <name evidence="2" type="ORF">SAY86_007577</name>
</gene>